<name>A0A914PZI9_9BILA</name>
<dbReference type="Gene3D" id="2.130.10.10">
    <property type="entry name" value="YVTN repeat-like/Quinoprotein amine dehydrogenase"/>
    <property type="match status" value="1"/>
</dbReference>
<dbReference type="InterPro" id="IPR036322">
    <property type="entry name" value="WD40_repeat_dom_sf"/>
</dbReference>
<evidence type="ECO:0000313" key="1">
    <source>
        <dbReference type="Proteomes" id="UP000887578"/>
    </source>
</evidence>
<accession>A0A914PZI9</accession>
<evidence type="ECO:0000313" key="2">
    <source>
        <dbReference type="WBParaSite" id="PDA_v2.g24294.t1"/>
    </source>
</evidence>
<dbReference type="InterPro" id="IPR015943">
    <property type="entry name" value="WD40/YVTN_repeat-like_dom_sf"/>
</dbReference>
<dbReference type="Pfam" id="PF00400">
    <property type="entry name" value="WD40"/>
    <property type="match status" value="1"/>
</dbReference>
<dbReference type="WBParaSite" id="PDA_v2.g24294.t1">
    <property type="protein sequence ID" value="PDA_v2.g24294.t1"/>
    <property type="gene ID" value="PDA_v2.g24294"/>
</dbReference>
<dbReference type="SUPFAM" id="SSF50978">
    <property type="entry name" value="WD40 repeat-like"/>
    <property type="match status" value="1"/>
</dbReference>
<reference evidence="2" key="1">
    <citation type="submission" date="2022-11" db="UniProtKB">
        <authorList>
            <consortium name="WormBaseParasite"/>
        </authorList>
    </citation>
    <scope>IDENTIFICATION</scope>
</reference>
<dbReference type="InterPro" id="IPR001680">
    <property type="entry name" value="WD40_rpt"/>
</dbReference>
<sequence length="66" mass="7769">MKLDVNRKLLAHSDRVKSIDIHPTETWMLASLYNVLRVAKFFPRKNSIITGSYDMHIRVFSYTTLE</sequence>
<dbReference type="Proteomes" id="UP000887578">
    <property type="component" value="Unplaced"/>
</dbReference>
<keyword evidence="1" id="KW-1185">Reference proteome</keyword>
<dbReference type="AlphaFoldDB" id="A0A914PZI9"/>
<organism evidence="1 2">
    <name type="scientific">Panagrolaimus davidi</name>
    <dbReference type="NCBI Taxonomy" id="227884"/>
    <lineage>
        <taxon>Eukaryota</taxon>
        <taxon>Metazoa</taxon>
        <taxon>Ecdysozoa</taxon>
        <taxon>Nematoda</taxon>
        <taxon>Chromadorea</taxon>
        <taxon>Rhabditida</taxon>
        <taxon>Tylenchina</taxon>
        <taxon>Panagrolaimomorpha</taxon>
        <taxon>Panagrolaimoidea</taxon>
        <taxon>Panagrolaimidae</taxon>
        <taxon>Panagrolaimus</taxon>
    </lineage>
</organism>
<proteinExistence type="predicted"/>
<protein>
    <submittedName>
        <fullName evidence="2">Uncharacterized protein</fullName>
    </submittedName>
</protein>